<feature type="transmembrane region" description="Helical" evidence="1">
    <location>
        <begin position="184"/>
        <end position="205"/>
    </location>
</feature>
<reference evidence="3 4" key="1">
    <citation type="journal article" date="2019" name="PLoS ONE">
        <title>Comparative genome analysis indicates high evolutionary potential of pathogenicity genes in Colletotrichum tanaceti.</title>
        <authorList>
            <person name="Lelwala R.V."/>
            <person name="Korhonen P.K."/>
            <person name="Young N.D."/>
            <person name="Scott J.B."/>
            <person name="Ades P.A."/>
            <person name="Gasser R.B."/>
            <person name="Taylor P.W.J."/>
        </authorList>
    </citation>
    <scope>NUCLEOTIDE SEQUENCE [LARGE SCALE GENOMIC DNA]</scope>
    <source>
        <strain evidence="3">BRIP57314</strain>
    </source>
</reference>
<dbReference type="Pfam" id="PF01757">
    <property type="entry name" value="Acyl_transf_3"/>
    <property type="match status" value="1"/>
</dbReference>
<feature type="transmembrane region" description="Helical" evidence="1">
    <location>
        <begin position="143"/>
        <end position="163"/>
    </location>
</feature>
<feature type="transmembrane region" description="Helical" evidence="1">
    <location>
        <begin position="272"/>
        <end position="292"/>
    </location>
</feature>
<sequence>MISLAVRSIRGAVARFSPTYSYSLLSDASSQSDPSSPISSSPTPQSKSFLAKLTAILFFLLPSFVQRRLKPNDKHQRRRLYATSWLDGLRGVASLIVFICHYTGPNFGSYLARPYGIPDENDHAASSPLQLPFLRVIYSGKPMVHIFFVISGFVLSLKSLQLVRKRNYEALHRALSSSVFRRGFRLFLPTTASTFIIMIMIRLNWMGQPLPTLWEQLVDWKNGLWKITFSWQWDITQFLPYDVHLWTIPIEFSNSLLLFVTLIGVSRMKTYLRLLSVAGIMIYCLKCGHWAAFEFFGGMVLAEVGLIQEARRERAAAFAAVEDKEAASDTAAIGGDFNSWSSSVTTLVLKAFLLGNLIFALFVAGWPDQVNDITPGIAPLFRNTMEPYFTMGGDLVAFPWYALGAVQIVAALQQIKVLQNLFITPLAQYLADISYALYLCHGPVLDVLEHRWMPYVWALVGGRDEAGMWGRMVAWFIGLLTLGVPTIWASDVFWRTIDVKSVELSRWIESFCTQDD</sequence>
<evidence type="ECO:0000313" key="4">
    <source>
        <dbReference type="Proteomes" id="UP000310108"/>
    </source>
</evidence>
<name>A0A4U6XVM9_9PEZI</name>
<organism evidence="3 4">
    <name type="scientific">Colletotrichum tanaceti</name>
    <dbReference type="NCBI Taxonomy" id="1306861"/>
    <lineage>
        <taxon>Eukaryota</taxon>
        <taxon>Fungi</taxon>
        <taxon>Dikarya</taxon>
        <taxon>Ascomycota</taxon>
        <taxon>Pezizomycotina</taxon>
        <taxon>Sordariomycetes</taxon>
        <taxon>Hypocreomycetidae</taxon>
        <taxon>Glomerellales</taxon>
        <taxon>Glomerellaceae</taxon>
        <taxon>Colletotrichum</taxon>
        <taxon>Colletotrichum destructivum species complex</taxon>
    </lineage>
</organism>
<protein>
    <recommendedName>
        <fullName evidence="2">Acyltransferase 3 domain-containing protein</fullName>
    </recommendedName>
</protein>
<feature type="domain" description="Acyltransferase 3" evidence="2">
    <location>
        <begin position="84"/>
        <end position="490"/>
    </location>
</feature>
<dbReference type="InterPro" id="IPR050879">
    <property type="entry name" value="Acyltransferase_3"/>
</dbReference>
<dbReference type="AlphaFoldDB" id="A0A4U6XVM9"/>
<dbReference type="PANTHER" id="PTHR23028">
    <property type="entry name" value="ACETYLTRANSFERASE"/>
    <property type="match status" value="1"/>
</dbReference>
<dbReference type="EMBL" id="PJEX01000001">
    <property type="protein sequence ID" value="TKW60100.1"/>
    <property type="molecule type" value="Genomic_DNA"/>
</dbReference>
<keyword evidence="1" id="KW-1133">Transmembrane helix</keyword>
<keyword evidence="4" id="KW-1185">Reference proteome</keyword>
<keyword evidence="1" id="KW-0472">Membrane</keyword>
<evidence type="ECO:0000313" key="3">
    <source>
        <dbReference type="EMBL" id="TKW60100.1"/>
    </source>
</evidence>
<dbReference type="GO" id="GO:0016747">
    <property type="term" value="F:acyltransferase activity, transferring groups other than amino-acyl groups"/>
    <property type="evidence" value="ECO:0007669"/>
    <property type="project" value="InterPro"/>
</dbReference>
<keyword evidence="1" id="KW-0812">Transmembrane</keyword>
<feature type="transmembrane region" description="Helical" evidence="1">
    <location>
        <begin position="388"/>
        <end position="412"/>
    </location>
</feature>
<accession>A0A4U6XVM9</accession>
<feature type="transmembrane region" description="Helical" evidence="1">
    <location>
        <begin position="85"/>
        <end position="104"/>
    </location>
</feature>
<gene>
    <name evidence="3" type="ORF">CTA1_4736</name>
</gene>
<feature type="transmembrane region" description="Helical" evidence="1">
    <location>
        <begin position="243"/>
        <end position="265"/>
    </location>
</feature>
<dbReference type="OrthoDB" id="5819582at2759"/>
<dbReference type="PANTHER" id="PTHR23028:SF126">
    <property type="entry name" value="ACYLTRANSFERASE 3 DOMAIN-CONTAINING PROTEIN"/>
    <property type="match status" value="1"/>
</dbReference>
<dbReference type="STRING" id="1306861.A0A4U6XVM9"/>
<dbReference type="InterPro" id="IPR002656">
    <property type="entry name" value="Acyl_transf_3_dom"/>
</dbReference>
<feature type="transmembrane region" description="Helical" evidence="1">
    <location>
        <begin position="472"/>
        <end position="494"/>
    </location>
</feature>
<feature type="transmembrane region" description="Helical" evidence="1">
    <location>
        <begin position="347"/>
        <end position="367"/>
    </location>
</feature>
<proteinExistence type="predicted"/>
<evidence type="ECO:0000259" key="2">
    <source>
        <dbReference type="Pfam" id="PF01757"/>
    </source>
</evidence>
<dbReference type="Proteomes" id="UP000310108">
    <property type="component" value="Unassembled WGS sequence"/>
</dbReference>
<evidence type="ECO:0000256" key="1">
    <source>
        <dbReference type="SAM" id="Phobius"/>
    </source>
</evidence>
<comment type="caution">
    <text evidence="3">The sequence shown here is derived from an EMBL/GenBank/DDBJ whole genome shotgun (WGS) entry which is preliminary data.</text>
</comment>